<dbReference type="InterPro" id="IPR036680">
    <property type="entry name" value="SPOR-like_sf"/>
</dbReference>
<feature type="domain" description="SPOR" evidence="2">
    <location>
        <begin position="53"/>
        <end position="122"/>
    </location>
</feature>
<accession>A0A4R1BMH9</accession>
<dbReference type="Proteomes" id="UP000295334">
    <property type="component" value="Unassembled WGS sequence"/>
</dbReference>
<sequence>MKLLFSLFILLIAGAASAQSVVVHKDPRVDLLAKRQSQINVAVRKASSRTAPGYRLLVVNTNNRQEAINAKSKIYTLYPELKAYLIYQAPYYRLKAGNFKTKSEAEPYRKALSGQFPKGVFIINDVVELKAEKETVEIEEN</sequence>
<feature type="signal peptide" evidence="1">
    <location>
        <begin position="1"/>
        <end position="18"/>
    </location>
</feature>
<dbReference type="OrthoDB" id="2473397at2"/>
<keyword evidence="4" id="KW-1185">Reference proteome</keyword>
<reference evidence="3 4" key="1">
    <citation type="submission" date="2019-03" db="EMBL/GenBank/DDBJ databases">
        <authorList>
            <person name="Kim M.K.M."/>
        </authorList>
    </citation>
    <scope>NUCLEOTIDE SEQUENCE [LARGE SCALE GENOMIC DNA]</scope>
    <source>
        <strain evidence="3 4">17J68-12</strain>
    </source>
</reference>
<dbReference type="AlphaFoldDB" id="A0A4R1BMH9"/>
<dbReference type="Gene3D" id="3.30.70.1070">
    <property type="entry name" value="Sporulation related repeat"/>
    <property type="match status" value="1"/>
</dbReference>
<evidence type="ECO:0000259" key="2">
    <source>
        <dbReference type="Pfam" id="PF05036"/>
    </source>
</evidence>
<dbReference type="EMBL" id="SJZI01000004">
    <property type="protein sequence ID" value="TCJ18625.1"/>
    <property type="molecule type" value="Genomic_DNA"/>
</dbReference>
<evidence type="ECO:0000256" key="1">
    <source>
        <dbReference type="SAM" id="SignalP"/>
    </source>
</evidence>
<dbReference type="Pfam" id="PF05036">
    <property type="entry name" value="SPOR"/>
    <property type="match status" value="1"/>
</dbReference>
<protein>
    <submittedName>
        <fullName evidence="3">SPOR domain-containing protein</fullName>
    </submittedName>
</protein>
<proteinExistence type="predicted"/>
<comment type="caution">
    <text evidence="3">The sequence shown here is derived from an EMBL/GenBank/DDBJ whole genome shotgun (WGS) entry which is preliminary data.</text>
</comment>
<gene>
    <name evidence="3" type="ORF">EPD60_03750</name>
</gene>
<organism evidence="3 4">
    <name type="scientific">Flaviaesturariibacter flavus</name>
    <dbReference type="NCBI Taxonomy" id="2502780"/>
    <lineage>
        <taxon>Bacteria</taxon>
        <taxon>Pseudomonadati</taxon>
        <taxon>Bacteroidota</taxon>
        <taxon>Chitinophagia</taxon>
        <taxon>Chitinophagales</taxon>
        <taxon>Chitinophagaceae</taxon>
        <taxon>Flaviaestuariibacter</taxon>
    </lineage>
</organism>
<dbReference type="GO" id="GO:0042834">
    <property type="term" value="F:peptidoglycan binding"/>
    <property type="evidence" value="ECO:0007669"/>
    <property type="project" value="InterPro"/>
</dbReference>
<evidence type="ECO:0000313" key="4">
    <source>
        <dbReference type="Proteomes" id="UP000295334"/>
    </source>
</evidence>
<dbReference type="SUPFAM" id="SSF110997">
    <property type="entry name" value="Sporulation related repeat"/>
    <property type="match status" value="1"/>
</dbReference>
<dbReference type="RefSeq" id="WP_131446995.1">
    <property type="nucleotide sequence ID" value="NZ_SJZI01000004.1"/>
</dbReference>
<dbReference type="InterPro" id="IPR007730">
    <property type="entry name" value="SPOR-like_dom"/>
</dbReference>
<keyword evidence="1" id="KW-0732">Signal</keyword>
<evidence type="ECO:0000313" key="3">
    <source>
        <dbReference type="EMBL" id="TCJ18625.1"/>
    </source>
</evidence>
<feature type="chain" id="PRO_5020254918" evidence="1">
    <location>
        <begin position="19"/>
        <end position="141"/>
    </location>
</feature>
<name>A0A4R1BMH9_9BACT</name>